<dbReference type="CDD" id="cd22534">
    <property type="entry name" value="KH-II_Era"/>
    <property type="match status" value="1"/>
</dbReference>
<accession>A0A3B0W3Y8</accession>
<dbReference type="EMBL" id="UOFE01000005">
    <property type="protein sequence ID" value="VAW50585.1"/>
    <property type="molecule type" value="Genomic_DNA"/>
</dbReference>
<dbReference type="AlphaFoldDB" id="A0A3B0W3Y8"/>
<evidence type="ECO:0000259" key="5">
    <source>
        <dbReference type="PROSITE" id="PS50823"/>
    </source>
</evidence>
<dbReference type="InterPro" id="IPR015946">
    <property type="entry name" value="KH_dom-like_a/b"/>
</dbReference>
<dbReference type="InterPro" id="IPR009019">
    <property type="entry name" value="KH_sf_prok-type"/>
</dbReference>
<dbReference type="FunFam" id="3.40.50.300:FF:000094">
    <property type="entry name" value="GTPase Era"/>
    <property type="match status" value="1"/>
</dbReference>
<name>A0A3B0W3Y8_9ZZZZ</name>
<dbReference type="PROSITE" id="PS51713">
    <property type="entry name" value="G_ERA"/>
    <property type="match status" value="1"/>
</dbReference>
<dbReference type="SUPFAM" id="SSF52540">
    <property type="entry name" value="P-loop containing nucleoside triphosphate hydrolases"/>
    <property type="match status" value="1"/>
</dbReference>
<dbReference type="CDD" id="cd04163">
    <property type="entry name" value="Era"/>
    <property type="match status" value="1"/>
</dbReference>
<dbReference type="Gene3D" id="3.30.300.20">
    <property type="match status" value="1"/>
</dbReference>
<evidence type="ECO:0000256" key="3">
    <source>
        <dbReference type="ARBA" id="ARBA00022884"/>
    </source>
</evidence>
<dbReference type="PANTHER" id="PTHR42698">
    <property type="entry name" value="GTPASE ERA"/>
    <property type="match status" value="1"/>
</dbReference>
<dbReference type="InterPro" id="IPR030388">
    <property type="entry name" value="G_ERA_dom"/>
</dbReference>
<feature type="domain" description="Era-type G" evidence="6">
    <location>
        <begin position="16"/>
        <end position="184"/>
    </location>
</feature>
<dbReference type="Pfam" id="PF01926">
    <property type="entry name" value="MMR_HSR1"/>
    <property type="match status" value="1"/>
</dbReference>
<dbReference type="NCBIfam" id="TIGR00436">
    <property type="entry name" value="era"/>
    <property type="match status" value="1"/>
</dbReference>
<proteinExistence type="inferred from homology"/>
<dbReference type="InterPro" id="IPR027417">
    <property type="entry name" value="P-loop_NTPase"/>
</dbReference>
<dbReference type="InterPro" id="IPR005225">
    <property type="entry name" value="Small_GTP-bd"/>
</dbReference>
<keyword evidence="3" id="KW-0694">RNA-binding</keyword>
<dbReference type="NCBIfam" id="NF000908">
    <property type="entry name" value="PRK00089.1"/>
    <property type="match status" value="1"/>
</dbReference>
<organism evidence="7">
    <name type="scientific">hydrothermal vent metagenome</name>
    <dbReference type="NCBI Taxonomy" id="652676"/>
    <lineage>
        <taxon>unclassified sequences</taxon>
        <taxon>metagenomes</taxon>
        <taxon>ecological metagenomes</taxon>
    </lineage>
</organism>
<dbReference type="GO" id="GO:0043024">
    <property type="term" value="F:ribosomal small subunit binding"/>
    <property type="evidence" value="ECO:0007669"/>
    <property type="project" value="TreeGrafter"/>
</dbReference>
<evidence type="ECO:0000256" key="1">
    <source>
        <dbReference type="ARBA" id="ARBA00007921"/>
    </source>
</evidence>
<dbReference type="InterPro" id="IPR006073">
    <property type="entry name" value="GTP-bd"/>
</dbReference>
<gene>
    <name evidence="7" type="ORF">MNBD_GAMMA05-199</name>
</gene>
<dbReference type="InterPro" id="IPR005662">
    <property type="entry name" value="GTPase_Era-like"/>
</dbReference>
<dbReference type="PANTHER" id="PTHR42698:SF1">
    <property type="entry name" value="GTPASE ERA, MITOCHONDRIAL"/>
    <property type="match status" value="1"/>
</dbReference>
<dbReference type="SUPFAM" id="SSF54814">
    <property type="entry name" value="Prokaryotic type KH domain (KH-domain type II)"/>
    <property type="match status" value="1"/>
</dbReference>
<dbReference type="Gene3D" id="3.40.50.300">
    <property type="entry name" value="P-loop containing nucleotide triphosphate hydrolases"/>
    <property type="match status" value="1"/>
</dbReference>
<keyword evidence="2" id="KW-0547">Nucleotide-binding</keyword>
<feature type="domain" description="KH type-2" evidence="5">
    <location>
        <begin position="207"/>
        <end position="291"/>
    </location>
</feature>
<dbReference type="GO" id="GO:0019843">
    <property type="term" value="F:rRNA binding"/>
    <property type="evidence" value="ECO:0007669"/>
    <property type="project" value="TreeGrafter"/>
</dbReference>
<dbReference type="GO" id="GO:0005829">
    <property type="term" value="C:cytosol"/>
    <property type="evidence" value="ECO:0007669"/>
    <property type="project" value="TreeGrafter"/>
</dbReference>
<evidence type="ECO:0000313" key="7">
    <source>
        <dbReference type="EMBL" id="VAW50585.1"/>
    </source>
</evidence>
<dbReference type="PROSITE" id="PS50823">
    <property type="entry name" value="KH_TYPE_2"/>
    <property type="match status" value="1"/>
</dbReference>
<dbReference type="GO" id="GO:0000028">
    <property type="term" value="P:ribosomal small subunit assembly"/>
    <property type="evidence" value="ECO:0007669"/>
    <property type="project" value="TreeGrafter"/>
</dbReference>
<comment type="similarity">
    <text evidence="1">Belongs to the TRAFAC class TrmE-Era-EngA-EngB-Septin-like GTPase superfamily. Era GTPase family.</text>
</comment>
<keyword evidence="4" id="KW-0342">GTP-binding</keyword>
<protein>
    <submittedName>
        <fullName evidence="7">GTP-binding protein Era</fullName>
    </submittedName>
</protein>
<dbReference type="FunFam" id="3.30.300.20:FF:000003">
    <property type="entry name" value="GTPase Era"/>
    <property type="match status" value="1"/>
</dbReference>
<dbReference type="NCBIfam" id="TIGR00231">
    <property type="entry name" value="small_GTP"/>
    <property type="match status" value="1"/>
</dbReference>
<dbReference type="Pfam" id="PF07650">
    <property type="entry name" value="KH_2"/>
    <property type="match status" value="1"/>
</dbReference>
<evidence type="ECO:0000259" key="6">
    <source>
        <dbReference type="PROSITE" id="PS51713"/>
    </source>
</evidence>
<dbReference type="GO" id="GO:0005525">
    <property type="term" value="F:GTP binding"/>
    <property type="evidence" value="ECO:0007669"/>
    <property type="project" value="UniProtKB-KW"/>
</dbReference>
<dbReference type="InterPro" id="IPR004044">
    <property type="entry name" value="KH_dom_type_2"/>
</dbReference>
<evidence type="ECO:0000256" key="4">
    <source>
        <dbReference type="ARBA" id="ARBA00023134"/>
    </source>
</evidence>
<dbReference type="HAMAP" id="MF_00367">
    <property type="entry name" value="GTPase_Era"/>
    <property type="match status" value="1"/>
</dbReference>
<reference evidence="7" key="1">
    <citation type="submission" date="2018-06" db="EMBL/GenBank/DDBJ databases">
        <authorList>
            <person name="Zhirakovskaya E."/>
        </authorList>
    </citation>
    <scope>NUCLEOTIDE SEQUENCE</scope>
</reference>
<evidence type="ECO:0000256" key="2">
    <source>
        <dbReference type="ARBA" id="ARBA00022741"/>
    </source>
</evidence>
<sequence length="307" mass="34198">MSDPIVSDDGSSNSLRSGYVAIIGRPNVGKSTLLNYILGMKLSITSRKPQTTRHQILGVKTSGNVQAVYVDTPGIHKRRGTAINKYMNRAATSILNDVDIILFLVQAKQWTEEDQAILEKLKLVSCPVVLVVNKMDTLANKKELLPLIEELSSKLEFSEIIPVSALNGVNIEVIEQKISSLLPESTHFYPEDQITDRSMRFLASEIIREKLIRELGQELPYTSTVDIDKYDEDESIVRIHATIYVESTGQKAIIIGKKGARLKSIGTKAREDISVLVDSKVYLNLWVKVRAGWSNDEQALRGLGYGE</sequence>